<dbReference type="InterPro" id="IPR012789">
    <property type="entry name" value="Protocat_PcaB-like"/>
</dbReference>
<dbReference type="Pfam" id="PF00206">
    <property type="entry name" value="Lyase_1"/>
    <property type="match status" value="1"/>
</dbReference>
<dbReference type="OrthoDB" id="9768878at2"/>
<dbReference type="SUPFAM" id="SSF48557">
    <property type="entry name" value="L-aspartase-like"/>
    <property type="match status" value="1"/>
</dbReference>
<organism evidence="4 5">
    <name type="scientific">Roseovarius azorensis</name>
    <dbReference type="NCBI Taxonomy" id="1287727"/>
    <lineage>
        <taxon>Bacteria</taxon>
        <taxon>Pseudomonadati</taxon>
        <taxon>Pseudomonadota</taxon>
        <taxon>Alphaproteobacteria</taxon>
        <taxon>Rhodobacterales</taxon>
        <taxon>Roseobacteraceae</taxon>
        <taxon>Roseovarius</taxon>
    </lineage>
</organism>
<dbReference type="STRING" id="1287727.SAMN05443999_10473"/>
<dbReference type="GO" id="GO:0019619">
    <property type="term" value="P:3,4-dihydroxybenzoate catabolic process"/>
    <property type="evidence" value="ECO:0007669"/>
    <property type="project" value="InterPro"/>
</dbReference>
<keyword evidence="4" id="KW-0413">Isomerase</keyword>
<dbReference type="GO" id="GO:0047472">
    <property type="term" value="F:3-carboxy-cis,cis-muconate cycloisomerase activity"/>
    <property type="evidence" value="ECO:0007669"/>
    <property type="project" value="UniProtKB-UniRule"/>
</dbReference>
<gene>
    <name evidence="4" type="ORF">SAMN05443999_10473</name>
</gene>
<comment type="similarity">
    <text evidence="1">Belongs to the class-II fumarase/aspartase family.</text>
</comment>
<evidence type="ECO:0000256" key="2">
    <source>
        <dbReference type="NCBIfam" id="TIGR02426"/>
    </source>
</evidence>
<dbReference type="RefSeq" id="WP_093034525.1">
    <property type="nucleotide sequence ID" value="NZ_FOAG01000004.1"/>
</dbReference>
<feature type="domain" description="Fumarate lyase N-terminal" evidence="3">
    <location>
        <begin position="35"/>
        <end position="292"/>
    </location>
</feature>
<protein>
    <recommendedName>
        <fullName evidence="2">3-carboxy-cis,cis-muconate cycloisomerase</fullName>
        <ecNumber evidence="2">5.5.1.2</ecNumber>
    </recommendedName>
</protein>
<dbReference type="InterPro" id="IPR022761">
    <property type="entry name" value="Fumarate_lyase_N"/>
</dbReference>
<dbReference type="GO" id="GO:0016829">
    <property type="term" value="F:lyase activity"/>
    <property type="evidence" value="ECO:0007669"/>
    <property type="project" value="UniProtKB-ARBA"/>
</dbReference>
<keyword evidence="5" id="KW-1185">Reference proteome</keyword>
<dbReference type="EC" id="5.5.1.2" evidence="2"/>
<dbReference type="InterPro" id="IPR008948">
    <property type="entry name" value="L-Aspartase-like"/>
</dbReference>
<evidence type="ECO:0000313" key="4">
    <source>
        <dbReference type="EMBL" id="SEL20267.1"/>
    </source>
</evidence>
<dbReference type="PANTHER" id="PTHR43172:SF2">
    <property type="entry name" value="ADENYLOSUCCINATE LYASE C-TERMINAL DOMAIN-CONTAINING PROTEIN"/>
    <property type="match status" value="1"/>
</dbReference>
<evidence type="ECO:0000256" key="1">
    <source>
        <dbReference type="ARBA" id="ARBA00034772"/>
    </source>
</evidence>
<dbReference type="PRINTS" id="PR00149">
    <property type="entry name" value="FUMRATELYASE"/>
</dbReference>
<dbReference type="EMBL" id="FOAG01000004">
    <property type="protein sequence ID" value="SEL20267.1"/>
    <property type="molecule type" value="Genomic_DNA"/>
</dbReference>
<evidence type="ECO:0000313" key="5">
    <source>
        <dbReference type="Proteomes" id="UP000199582"/>
    </source>
</evidence>
<reference evidence="4 5" key="1">
    <citation type="submission" date="2016-10" db="EMBL/GenBank/DDBJ databases">
        <authorList>
            <person name="de Groot N.N."/>
        </authorList>
    </citation>
    <scope>NUCLEOTIDE SEQUENCE [LARGE SCALE GENOMIC DNA]</scope>
    <source>
        <strain evidence="4 5">DSM 100674</strain>
    </source>
</reference>
<dbReference type="Proteomes" id="UP000199582">
    <property type="component" value="Unassembled WGS sequence"/>
</dbReference>
<dbReference type="AlphaFoldDB" id="A0A1H7NBH9"/>
<dbReference type="Gene3D" id="1.20.200.10">
    <property type="entry name" value="Fumarase/aspartase (Central domain)"/>
    <property type="match status" value="1"/>
</dbReference>
<accession>A0A1H7NBH9</accession>
<proteinExistence type="inferred from homology"/>
<dbReference type="InterPro" id="IPR020557">
    <property type="entry name" value="Fumarate_lyase_CS"/>
</dbReference>
<dbReference type="NCBIfam" id="TIGR02426">
    <property type="entry name" value="protocat_pcaB"/>
    <property type="match status" value="1"/>
</dbReference>
<evidence type="ECO:0000259" key="3">
    <source>
        <dbReference type="Pfam" id="PF00206"/>
    </source>
</evidence>
<dbReference type="NCBIfam" id="NF004631">
    <property type="entry name" value="PRK05975.1"/>
    <property type="match status" value="1"/>
</dbReference>
<dbReference type="InterPro" id="IPR000362">
    <property type="entry name" value="Fumarate_lyase_fam"/>
</dbReference>
<dbReference type="PROSITE" id="PS00163">
    <property type="entry name" value="FUMARATE_LYASES"/>
    <property type="match status" value="1"/>
</dbReference>
<name>A0A1H7NBH9_9RHOB</name>
<dbReference type="PRINTS" id="PR00145">
    <property type="entry name" value="ARGSUCLYASE"/>
</dbReference>
<dbReference type="PANTHER" id="PTHR43172">
    <property type="entry name" value="ADENYLOSUCCINATE LYASE"/>
    <property type="match status" value="1"/>
</dbReference>
<sequence>MISVFDGGWMQSLFADAEAGALWSAETQMGQYLAFEAAWSRALGRVGLAAPDSAERAAKVIERFAPDMARLHADTARDGLPVPGLVRQLREAAAEDADAVHRGATSQDVMDTGLSLTLRALDDLLLTRLARLQSALSTLVARFGDNTMMGRTRMQAALPIPAGHRVAAWAAPLDDHAARLTRLRPMAERLQLGGAVGTRDGLDGKGAAMAAIMADALGLHNPAQPWHTDRSGLTDYGNCLSLITGSLGKMGQDICLMAQQGVNEIALAQGGGSSAMPHKSNPILAELLVTLARFNATQVAGLHQTMVHEQERSGAAWALEWMILPQMTMTCARALSAATTLCERIDRIGAPVT</sequence>